<evidence type="ECO:0000313" key="13">
    <source>
        <dbReference type="Proteomes" id="UP001195483"/>
    </source>
</evidence>
<feature type="region of interest" description="Disordered" evidence="9">
    <location>
        <begin position="266"/>
        <end position="287"/>
    </location>
</feature>
<feature type="transmembrane region" description="Helical" evidence="10">
    <location>
        <begin position="74"/>
        <end position="99"/>
    </location>
</feature>
<evidence type="ECO:0000256" key="2">
    <source>
        <dbReference type="ARBA" id="ARBA00022448"/>
    </source>
</evidence>
<dbReference type="PANTHER" id="PTHR11003:SF334">
    <property type="entry name" value="FI03418P"/>
    <property type="match status" value="1"/>
</dbReference>
<dbReference type="GO" id="GO:0022841">
    <property type="term" value="F:potassium ion leak channel activity"/>
    <property type="evidence" value="ECO:0007669"/>
    <property type="project" value="TreeGrafter"/>
</dbReference>
<reference evidence="12" key="2">
    <citation type="journal article" date="2021" name="Genome Biol. Evol.">
        <title>Developing a high-quality reference genome for a parasitic bivalve with doubly uniparental inheritance (Bivalvia: Unionida).</title>
        <authorList>
            <person name="Smith C.H."/>
        </authorList>
    </citation>
    <scope>NUCLEOTIDE SEQUENCE</scope>
    <source>
        <strain evidence="12">CHS0354</strain>
        <tissue evidence="12">Mantle</tissue>
    </source>
</reference>
<dbReference type="Proteomes" id="UP001195483">
    <property type="component" value="Unassembled WGS sequence"/>
</dbReference>
<keyword evidence="3 8" id="KW-0812">Transmembrane</keyword>
<dbReference type="GO" id="GO:0015271">
    <property type="term" value="F:outward rectifier potassium channel activity"/>
    <property type="evidence" value="ECO:0007669"/>
    <property type="project" value="TreeGrafter"/>
</dbReference>
<dbReference type="GO" id="GO:0005886">
    <property type="term" value="C:plasma membrane"/>
    <property type="evidence" value="ECO:0007669"/>
    <property type="project" value="TreeGrafter"/>
</dbReference>
<protein>
    <recommendedName>
        <fullName evidence="11">Potassium channel domain-containing protein</fullName>
    </recommendedName>
</protein>
<evidence type="ECO:0000256" key="3">
    <source>
        <dbReference type="ARBA" id="ARBA00022692"/>
    </source>
</evidence>
<evidence type="ECO:0000256" key="7">
    <source>
        <dbReference type="ARBA" id="ARBA00023303"/>
    </source>
</evidence>
<dbReference type="InterPro" id="IPR003280">
    <property type="entry name" value="2pore_dom_K_chnl"/>
</dbReference>
<organism evidence="12 13">
    <name type="scientific">Potamilus streckersoni</name>
    <dbReference type="NCBI Taxonomy" id="2493646"/>
    <lineage>
        <taxon>Eukaryota</taxon>
        <taxon>Metazoa</taxon>
        <taxon>Spiralia</taxon>
        <taxon>Lophotrochozoa</taxon>
        <taxon>Mollusca</taxon>
        <taxon>Bivalvia</taxon>
        <taxon>Autobranchia</taxon>
        <taxon>Heteroconchia</taxon>
        <taxon>Palaeoheterodonta</taxon>
        <taxon>Unionida</taxon>
        <taxon>Unionoidea</taxon>
        <taxon>Unionidae</taxon>
        <taxon>Ambleminae</taxon>
        <taxon>Lampsilini</taxon>
        <taxon>Potamilus</taxon>
    </lineage>
</organism>
<keyword evidence="5 8" id="KW-0406">Ion transport</keyword>
<keyword evidence="4 10" id="KW-1133">Transmembrane helix</keyword>
<dbReference type="InterPro" id="IPR013099">
    <property type="entry name" value="K_chnl_dom"/>
</dbReference>
<evidence type="ECO:0000256" key="4">
    <source>
        <dbReference type="ARBA" id="ARBA00022989"/>
    </source>
</evidence>
<feature type="region of interest" description="Disordered" evidence="9">
    <location>
        <begin position="27"/>
        <end position="57"/>
    </location>
</feature>
<dbReference type="AlphaFoldDB" id="A0AAE0SSE9"/>
<dbReference type="GO" id="GO:0030322">
    <property type="term" value="P:stabilization of membrane potential"/>
    <property type="evidence" value="ECO:0007669"/>
    <property type="project" value="TreeGrafter"/>
</dbReference>
<keyword evidence="2 8" id="KW-0813">Transport</keyword>
<keyword evidence="6 10" id="KW-0472">Membrane</keyword>
<sequence length="426" mass="48344">MELQESEIRKEGKRKRGCCSSCCCCKQKESDSDGEEKAHSSLDGKKTLQKASGTQNLSRRARTRKNCVQCCKTFTAFLFSHIGLCSLVVAYSILGGFIFMKLEAPHEEKARNTVNSRRRHHIELLWNISLAHNIFRKENWSAEVNTQLLEFQKEVYFAVKHDGWDGRDKDDTGVDGDNQWSFAGALLYAVTVITTIGYGHIAPKTVWGRLVTIAYAIIGIPLTLLCLANLGSFLGNCFRCIYKNTCKAMMWLCCPKQLRGKSIRKFRGRRATRSQERTEENDPLNKKLSKEKNIDSGELTVIVDESVVDVQEKEEPVRVPIFVSLMILTIYIFAGALLFSQWEGWDYLIGSYFCFITLSTIGFGDFVPGYGGTDSLENQEKLIICAFYLIFGLSIIAMCFDLMQEEVRAKCRWIGRKLGIIKKSKK</sequence>
<feature type="transmembrane region" description="Helical" evidence="10">
    <location>
        <begin position="382"/>
        <end position="403"/>
    </location>
</feature>
<evidence type="ECO:0000256" key="6">
    <source>
        <dbReference type="ARBA" id="ARBA00023136"/>
    </source>
</evidence>
<evidence type="ECO:0000259" key="11">
    <source>
        <dbReference type="Pfam" id="PF07885"/>
    </source>
</evidence>
<reference evidence="12" key="3">
    <citation type="submission" date="2023-05" db="EMBL/GenBank/DDBJ databases">
        <authorList>
            <person name="Smith C.H."/>
        </authorList>
    </citation>
    <scope>NUCLEOTIDE SEQUENCE</scope>
    <source>
        <strain evidence="12">CHS0354</strain>
        <tissue evidence="12">Mantle</tissue>
    </source>
</reference>
<feature type="transmembrane region" description="Helical" evidence="10">
    <location>
        <begin position="213"/>
        <end position="234"/>
    </location>
</feature>
<dbReference type="SUPFAM" id="SSF81324">
    <property type="entry name" value="Voltage-gated potassium channels"/>
    <property type="match status" value="2"/>
</dbReference>
<comment type="similarity">
    <text evidence="8">Belongs to the two pore domain potassium channel (TC 1.A.1.8) family.</text>
</comment>
<accession>A0AAE0SSE9</accession>
<name>A0AAE0SSE9_9BIVA</name>
<evidence type="ECO:0000256" key="8">
    <source>
        <dbReference type="RuleBase" id="RU003857"/>
    </source>
</evidence>
<dbReference type="PRINTS" id="PR01333">
    <property type="entry name" value="2POREKCHANEL"/>
</dbReference>
<evidence type="ECO:0000256" key="1">
    <source>
        <dbReference type="ARBA" id="ARBA00004141"/>
    </source>
</evidence>
<feature type="transmembrane region" description="Helical" evidence="10">
    <location>
        <begin position="348"/>
        <end position="370"/>
    </location>
</feature>
<evidence type="ECO:0000256" key="5">
    <source>
        <dbReference type="ARBA" id="ARBA00023065"/>
    </source>
</evidence>
<feature type="compositionally biased region" description="Basic and acidic residues" evidence="9">
    <location>
        <begin position="27"/>
        <end position="46"/>
    </location>
</feature>
<feature type="domain" description="Potassium channel" evidence="11">
    <location>
        <begin position="327"/>
        <end position="406"/>
    </location>
</feature>
<comment type="subcellular location">
    <subcellularLocation>
        <location evidence="1">Membrane</location>
        <topology evidence="1">Multi-pass membrane protein</topology>
    </subcellularLocation>
</comment>
<dbReference type="Gene3D" id="1.10.287.70">
    <property type="match status" value="1"/>
</dbReference>
<feature type="transmembrane region" description="Helical" evidence="10">
    <location>
        <begin position="180"/>
        <end position="201"/>
    </location>
</feature>
<feature type="transmembrane region" description="Helical" evidence="10">
    <location>
        <begin position="321"/>
        <end position="342"/>
    </location>
</feature>
<dbReference type="Pfam" id="PF07885">
    <property type="entry name" value="Ion_trans_2"/>
    <property type="match status" value="2"/>
</dbReference>
<dbReference type="PANTHER" id="PTHR11003">
    <property type="entry name" value="POTASSIUM CHANNEL, SUBFAMILY K"/>
    <property type="match status" value="1"/>
</dbReference>
<evidence type="ECO:0000256" key="10">
    <source>
        <dbReference type="SAM" id="Phobius"/>
    </source>
</evidence>
<evidence type="ECO:0000313" key="12">
    <source>
        <dbReference type="EMBL" id="KAK3597174.1"/>
    </source>
</evidence>
<keyword evidence="13" id="KW-1185">Reference proteome</keyword>
<keyword evidence="7 8" id="KW-0407">Ion channel</keyword>
<feature type="domain" description="Potassium channel" evidence="11">
    <location>
        <begin position="178"/>
        <end position="234"/>
    </location>
</feature>
<dbReference type="EMBL" id="JAEAOA010000290">
    <property type="protein sequence ID" value="KAK3597174.1"/>
    <property type="molecule type" value="Genomic_DNA"/>
</dbReference>
<proteinExistence type="inferred from homology"/>
<reference evidence="12" key="1">
    <citation type="journal article" date="2021" name="Genome Biol. Evol.">
        <title>A High-Quality Reference Genome for a Parasitic Bivalve with Doubly Uniparental Inheritance (Bivalvia: Unionida).</title>
        <authorList>
            <person name="Smith C.H."/>
        </authorList>
    </citation>
    <scope>NUCLEOTIDE SEQUENCE</scope>
    <source>
        <strain evidence="12">CHS0354</strain>
    </source>
</reference>
<gene>
    <name evidence="12" type="ORF">CHS0354_003668</name>
</gene>
<feature type="compositionally biased region" description="Basic and acidic residues" evidence="9">
    <location>
        <begin position="273"/>
        <end position="287"/>
    </location>
</feature>
<evidence type="ECO:0000256" key="9">
    <source>
        <dbReference type="SAM" id="MobiDB-lite"/>
    </source>
</evidence>
<comment type="caution">
    <text evidence="12">The sequence shown here is derived from an EMBL/GenBank/DDBJ whole genome shotgun (WGS) entry which is preliminary data.</text>
</comment>